<evidence type="ECO:0000313" key="3">
    <source>
        <dbReference type="Proteomes" id="UP000199051"/>
    </source>
</evidence>
<dbReference type="EMBL" id="FOGI01000007">
    <property type="protein sequence ID" value="SES07649.1"/>
    <property type="molecule type" value="Genomic_DNA"/>
</dbReference>
<keyword evidence="1" id="KW-0472">Membrane</keyword>
<keyword evidence="3" id="KW-1185">Reference proteome</keyword>
<keyword evidence="1" id="KW-1133">Transmembrane helix</keyword>
<feature type="transmembrane region" description="Helical" evidence="1">
    <location>
        <begin position="74"/>
        <end position="97"/>
    </location>
</feature>
<dbReference type="Proteomes" id="UP000199051">
    <property type="component" value="Unassembled WGS sequence"/>
</dbReference>
<dbReference type="RefSeq" id="WP_092779462.1">
    <property type="nucleotide sequence ID" value="NZ_FOGI01000007.1"/>
</dbReference>
<proteinExistence type="predicted"/>
<protein>
    <submittedName>
        <fullName evidence="2">Uncharacterized protein</fullName>
    </submittedName>
</protein>
<gene>
    <name evidence="2" type="ORF">SAMN04487818_107178</name>
</gene>
<dbReference type="AlphaFoldDB" id="A0A1H9UE79"/>
<feature type="transmembrane region" description="Helical" evidence="1">
    <location>
        <begin position="12"/>
        <end position="35"/>
    </location>
</feature>
<evidence type="ECO:0000313" key="2">
    <source>
        <dbReference type="EMBL" id="SES07649.1"/>
    </source>
</evidence>
<reference evidence="3" key="1">
    <citation type="submission" date="2016-10" db="EMBL/GenBank/DDBJ databases">
        <authorList>
            <person name="Varghese N."/>
            <person name="Submissions S."/>
        </authorList>
    </citation>
    <scope>NUCLEOTIDE SEQUENCE [LARGE SCALE GENOMIC DNA]</scope>
    <source>
        <strain evidence="3">DSM 44260</strain>
    </source>
</reference>
<keyword evidence="1" id="KW-0812">Transmembrane</keyword>
<dbReference type="STRING" id="155974.SAMN04487818_107178"/>
<accession>A0A1H9UE79</accession>
<organism evidence="2 3">
    <name type="scientific">Actinokineospora terrae</name>
    <dbReference type="NCBI Taxonomy" id="155974"/>
    <lineage>
        <taxon>Bacteria</taxon>
        <taxon>Bacillati</taxon>
        <taxon>Actinomycetota</taxon>
        <taxon>Actinomycetes</taxon>
        <taxon>Pseudonocardiales</taxon>
        <taxon>Pseudonocardiaceae</taxon>
        <taxon>Actinokineospora</taxon>
    </lineage>
</organism>
<feature type="transmembrane region" description="Helical" evidence="1">
    <location>
        <begin position="47"/>
        <end position="67"/>
    </location>
</feature>
<evidence type="ECO:0000256" key="1">
    <source>
        <dbReference type="SAM" id="Phobius"/>
    </source>
</evidence>
<name>A0A1H9UE79_9PSEU</name>
<sequence length="99" mass="9569">MADQRIGTARVLVLIASAAVFAAGGVVCFLVLLFGPTIKDGDPVAGTIAYTALSLATAGGAVAIAVRAATTRKVVLGGCGTLLVGTLVAAGAMVLLVTG</sequence>